<keyword evidence="1" id="KW-0945">Host-virus interaction</keyword>
<evidence type="ECO:0000256" key="2">
    <source>
        <dbReference type="ARBA" id="ARBA00035110"/>
    </source>
</evidence>
<evidence type="ECO:0000313" key="3">
    <source>
        <dbReference type="EMBL" id="APG77223.1"/>
    </source>
</evidence>
<protein>
    <recommendedName>
        <fullName evidence="4">Maturation protein</fullName>
    </recommendedName>
</protein>
<proteinExistence type="inferred from homology"/>
<reference evidence="3" key="1">
    <citation type="journal article" date="2016" name="Nature">
        <title>Redefining the invertebrate RNA virosphere.</title>
        <authorList>
            <person name="Shi M."/>
            <person name="Lin X.D."/>
            <person name="Tian J.H."/>
            <person name="Chen L.J."/>
            <person name="Chen X."/>
            <person name="Li C.X."/>
            <person name="Qin X.C."/>
            <person name="Li J."/>
            <person name="Cao J.P."/>
            <person name="Eden J.S."/>
            <person name="Buchmann J."/>
            <person name="Wang W."/>
            <person name="Xu J."/>
            <person name="Holmes E.C."/>
            <person name="Zhang Y.Z."/>
        </authorList>
    </citation>
    <scope>NUCLEOTIDE SEQUENCE</scope>
    <source>
        <strain evidence="3">WHWN53876</strain>
    </source>
</reference>
<dbReference type="Pfam" id="PF03863">
    <property type="entry name" value="Phage_mat-A"/>
    <property type="match status" value="1"/>
</dbReference>
<keyword evidence="1" id="KW-1160">Virus entry into host cell</keyword>
<keyword evidence="1" id="KW-1161">Viral attachment to host cell</keyword>
<name>A0A1L3KIN4_9VIRU</name>
<keyword evidence="1" id="KW-1175">Viral attachment to host cell pilus</keyword>
<comment type="similarity">
    <text evidence="2">Belongs to the Leviviricetes maturation protein family.</text>
</comment>
<dbReference type="InterPro" id="IPR005563">
    <property type="entry name" value="A_protein"/>
</dbReference>
<evidence type="ECO:0008006" key="4">
    <source>
        <dbReference type="Google" id="ProtNLM"/>
    </source>
</evidence>
<evidence type="ECO:0000256" key="1">
    <source>
        <dbReference type="ARBA" id="ARBA00023104"/>
    </source>
</evidence>
<dbReference type="EMBL" id="KX883587">
    <property type="protein sequence ID" value="APG77223.1"/>
    <property type="molecule type" value="Genomic_RNA"/>
</dbReference>
<dbReference type="GO" id="GO:0039666">
    <property type="term" value="P:virion attachment to host cell pilus"/>
    <property type="evidence" value="ECO:0007669"/>
    <property type="project" value="UniProtKB-KW"/>
</dbReference>
<sequence>MPISAHTSKPGYHFVEPKFTAEWKPTSGSPSYPVHYHRTEESYKSETVKPVWLRKGSSVFKRPTTYRRYVVKWSNPSFDGVYMKSDMTSIEATYREYVMTRAGNSPRLSDMPQCLSNNDTTPYWDDNAENRLIVECLNKLNEQKVAIGNALAEAKSTVQMIAGTASQLARAMISLKHGNWRGAMNAVGLQKSGLSVARFAANQTLQWKYGWSPLMGDIRDGVEALKSQLDEGLYIHAKRSTKQTPKWDFEVGSQFGSPYTKVSGSGTHRATVELWCSFEANYWKRAAHAYGLDDPLGILWEITPWSFVVDWLVPVGDLLSALTAREGLSLVGGYCSMTGEGNSVIKPPKWPDVRSRESPPNSVLQRFGFHRKAYTAVPFPLPYVKSPFSDAHTTSAIALLAQMAVNRLSK</sequence>
<keyword evidence="1" id="KW-0946">Virion</keyword>
<organism evidence="3">
    <name type="scientific">Hubei levi-like virus 5</name>
    <dbReference type="NCBI Taxonomy" id="1922917"/>
    <lineage>
        <taxon>Viruses</taxon>
        <taxon>Riboviria</taxon>
    </lineage>
</organism>
<accession>A0A1L3KIN4</accession>